<protein>
    <submittedName>
        <fullName evidence="7">ABC transporter ATP-binding protein</fullName>
    </submittedName>
</protein>
<keyword evidence="3" id="KW-0547">Nucleotide-binding</keyword>
<reference evidence="7 8" key="1">
    <citation type="submission" date="2018-10" db="EMBL/GenBank/DDBJ databases">
        <title>Xanthobacter tagetidis genome sequencing and assembly.</title>
        <authorList>
            <person name="Maclea K.S."/>
            <person name="Goen A.E."/>
            <person name="Fatima S.A."/>
        </authorList>
    </citation>
    <scope>NUCLEOTIDE SEQUENCE [LARGE SCALE GENOMIC DNA]</scope>
    <source>
        <strain evidence="7 8">ATCC 700314</strain>
    </source>
</reference>
<dbReference type="PROSITE" id="PS50893">
    <property type="entry name" value="ABC_TRANSPORTER_2"/>
    <property type="match status" value="1"/>
</dbReference>
<dbReference type="AlphaFoldDB" id="A0A3L7A726"/>
<evidence type="ECO:0000256" key="1">
    <source>
        <dbReference type="ARBA" id="ARBA00005417"/>
    </source>
</evidence>
<keyword evidence="4 7" id="KW-0067">ATP-binding</keyword>
<evidence type="ECO:0000313" key="8">
    <source>
        <dbReference type="Proteomes" id="UP000269692"/>
    </source>
</evidence>
<dbReference type="CDD" id="cd03224">
    <property type="entry name" value="ABC_TM1139_LivF_branched"/>
    <property type="match status" value="1"/>
</dbReference>
<evidence type="ECO:0000256" key="3">
    <source>
        <dbReference type="ARBA" id="ARBA00022741"/>
    </source>
</evidence>
<dbReference type="InterPro" id="IPR003439">
    <property type="entry name" value="ABC_transporter-like_ATP-bd"/>
</dbReference>
<dbReference type="PROSITE" id="PS00211">
    <property type="entry name" value="ABC_TRANSPORTER_1"/>
    <property type="match status" value="1"/>
</dbReference>
<keyword evidence="2" id="KW-0813">Transport</keyword>
<comment type="caution">
    <text evidence="7">The sequence shown here is derived from an EMBL/GenBank/DDBJ whole genome shotgun (WGS) entry which is preliminary data.</text>
</comment>
<gene>
    <name evidence="7" type="ORF">D9R14_17435</name>
</gene>
<accession>A0A3L7A726</accession>
<dbReference type="InterPro" id="IPR003593">
    <property type="entry name" value="AAA+_ATPase"/>
</dbReference>
<dbReference type="Pfam" id="PF00005">
    <property type="entry name" value="ABC_tran"/>
    <property type="match status" value="1"/>
</dbReference>
<dbReference type="InterPro" id="IPR017871">
    <property type="entry name" value="ABC_transporter-like_CS"/>
</dbReference>
<dbReference type="GO" id="GO:0005524">
    <property type="term" value="F:ATP binding"/>
    <property type="evidence" value="ECO:0007669"/>
    <property type="project" value="UniProtKB-KW"/>
</dbReference>
<keyword evidence="5" id="KW-0029">Amino-acid transport</keyword>
<dbReference type="Proteomes" id="UP000269692">
    <property type="component" value="Unassembled WGS sequence"/>
</dbReference>
<dbReference type="GO" id="GO:0015658">
    <property type="term" value="F:branched-chain amino acid transmembrane transporter activity"/>
    <property type="evidence" value="ECO:0007669"/>
    <property type="project" value="TreeGrafter"/>
</dbReference>
<dbReference type="SMART" id="SM00382">
    <property type="entry name" value="AAA"/>
    <property type="match status" value="1"/>
</dbReference>
<evidence type="ECO:0000313" key="7">
    <source>
        <dbReference type="EMBL" id="RLP75162.1"/>
    </source>
</evidence>
<evidence type="ECO:0000259" key="6">
    <source>
        <dbReference type="PROSITE" id="PS50893"/>
    </source>
</evidence>
<dbReference type="RefSeq" id="WP_121624628.1">
    <property type="nucleotide sequence ID" value="NZ_JACIIW010000011.1"/>
</dbReference>
<feature type="domain" description="ABC transporter" evidence="6">
    <location>
        <begin position="22"/>
        <end position="256"/>
    </location>
</feature>
<organism evidence="7 8">
    <name type="scientific">Xanthobacter tagetidis</name>
    <dbReference type="NCBI Taxonomy" id="60216"/>
    <lineage>
        <taxon>Bacteria</taxon>
        <taxon>Pseudomonadati</taxon>
        <taxon>Pseudomonadota</taxon>
        <taxon>Alphaproteobacteria</taxon>
        <taxon>Hyphomicrobiales</taxon>
        <taxon>Xanthobacteraceae</taxon>
        <taxon>Xanthobacter</taxon>
    </lineage>
</organism>
<dbReference type="SUPFAM" id="SSF52540">
    <property type="entry name" value="P-loop containing nucleoside triphosphate hydrolases"/>
    <property type="match status" value="1"/>
</dbReference>
<dbReference type="EMBL" id="RCTF01000016">
    <property type="protein sequence ID" value="RLP75162.1"/>
    <property type="molecule type" value="Genomic_DNA"/>
</dbReference>
<dbReference type="Gene3D" id="3.40.50.300">
    <property type="entry name" value="P-loop containing nucleotide triphosphate hydrolases"/>
    <property type="match status" value="1"/>
</dbReference>
<dbReference type="PANTHER" id="PTHR43820:SF4">
    <property type="entry name" value="HIGH-AFFINITY BRANCHED-CHAIN AMINO ACID TRANSPORT ATP-BINDING PROTEIN LIVF"/>
    <property type="match status" value="1"/>
</dbReference>
<sequence length="257" mass="26494">MNAHAAAPPPASALDDPRDHALAVAGLRAGYGRGGDIVCGIDMIQKPETIVTVIGPNGSGKSSFIKTLAGLLPARAGRIEVTGRDITALSPARRVAAGLAYVPQEANVFASLTIAENLKLATEFIRGRAGVGPGQRERVLALFPELGQRPKTLAGNLSGGQRQMLAFACALLANPEVLLLDEPSAGLSPKIVGETMEAVVRVREAGVTVLLVEQNVAAALAIADEVVVLVAGRLSLRAKAGDVKQADLAGLFFGKEA</sequence>
<name>A0A3L7A726_9HYPH</name>
<evidence type="ECO:0000256" key="2">
    <source>
        <dbReference type="ARBA" id="ARBA00022448"/>
    </source>
</evidence>
<evidence type="ECO:0000256" key="4">
    <source>
        <dbReference type="ARBA" id="ARBA00022840"/>
    </source>
</evidence>
<dbReference type="PANTHER" id="PTHR43820">
    <property type="entry name" value="HIGH-AFFINITY BRANCHED-CHAIN AMINO ACID TRANSPORT ATP-BINDING PROTEIN LIVF"/>
    <property type="match status" value="1"/>
</dbReference>
<dbReference type="GO" id="GO:0016887">
    <property type="term" value="F:ATP hydrolysis activity"/>
    <property type="evidence" value="ECO:0007669"/>
    <property type="project" value="InterPro"/>
</dbReference>
<dbReference type="InterPro" id="IPR052156">
    <property type="entry name" value="BCAA_Transport_ATP-bd_LivF"/>
</dbReference>
<evidence type="ECO:0000256" key="5">
    <source>
        <dbReference type="ARBA" id="ARBA00022970"/>
    </source>
</evidence>
<dbReference type="InterPro" id="IPR027417">
    <property type="entry name" value="P-loop_NTPase"/>
</dbReference>
<keyword evidence="8" id="KW-1185">Reference proteome</keyword>
<comment type="similarity">
    <text evidence="1">Belongs to the ABC transporter superfamily.</text>
</comment>
<dbReference type="OrthoDB" id="9806149at2"/>
<dbReference type="GO" id="GO:0015807">
    <property type="term" value="P:L-amino acid transport"/>
    <property type="evidence" value="ECO:0007669"/>
    <property type="project" value="TreeGrafter"/>
</dbReference>
<proteinExistence type="inferred from homology"/>